<dbReference type="GO" id="GO:0007017">
    <property type="term" value="P:microtubule-based process"/>
    <property type="evidence" value="ECO:0007669"/>
    <property type="project" value="InterPro"/>
</dbReference>
<accession>A0A7R9A9C0</accession>
<dbReference type="EMBL" id="LR902048">
    <property type="protein sequence ID" value="CAD7249869.1"/>
    <property type="molecule type" value="Genomic_DNA"/>
</dbReference>
<dbReference type="InterPro" id="IPR037177">
    <property type="entry name" value="DLC_sf"/>
</dbReference>
<keyword evidence="2" id="KW-1185">Reference proteome</keyword>
<evidence type="ECO:0008006" key="3">
    <source>
        <dbReference type="Google" id="ProtNLM"/>
    </source>
</evidence>
<sequence>MYSVLADSLSTRSHRGKNVMLEMAFSRSAEASRSASVFQFMHTVSEPVVKSSEMTGSMEIHALALARRVFARYRDHLDAAQRIAEGMKEEHGGAWNCIVGPDAYACGGRRLGRCLIVFYLGEVAVTLFKHRS</sequence>
<dbReference type="EMBL" id="CAJPEV010002531">
    <property type="protein sequence ID" value="CAG0897214.1"/>
    <property type="molecule type" value="Genomic_DNA"/>
</dbReference>
<dbReference type="InterPro" id="IPR001372">
    <property type="entry name" value="Dynein_light_chain_typ-1/2"/>
</dbReference>
<reference evidence="1" key="1">
    <citation type="submission" date="2020-11" db="EMBL/GenBank/DDBJ databases">
        <authorList>
            <person name="Tran Van P."/>
        </authorList>
    </citation>
    <scope>NUCLEOTIDE SEQUENCE</scope>
</reference>
<gene>
    <name evidence="1" type="ORF">DSTB1V02_LOCUS9655</name>
</gene>
<proteinExistence type="predicted"/>
<dbReference type="SMART" id="SM01375">
    <property type="entry name" value="Dynein_light"/>
    <property type="match status" value="1"/>
</dbReference>
<dbReference type="Proteomes" id="UP000677054">
    <property type="component" value="Unassembled WGS sequence"/>
</dbReference>
<dbReference type="AlphaFoldDB" id="A0A7R9A9C0"/>
<evidence type="ECO:0000313" key="2">
    <source>
        <dbReference type="Proteomes" id="UP000677054"/>
    </source>
</evidence>
<dbReference type="GO" id="GO:0030286">
    <property type="term" value="C:dynein complex"/>
    <property type="evidence" value="ECO:0007669"/>
    <property type="project" value="InterPro"/>
</dbReference>
<organism evidence="1">
    <name type="scientific">Darwinula stevensoni</name>
    <dbReference type="NCBI Taxonomy" id="69355"/>
    <lineage>
        <taxon>Eukaryota</taxon>
        <taxon>Metazoa</taxon>
        <taxon>Ecdysozoa</taxon>
        <taxon>Arthropoda</taxon>
        <taxon>Crustacea</taxon>
        <taxon>Oligostraca</taxon>
        <taxon>Ostracoda</taxon>
        <taxon>Podocopa</taxon>
        <taxon>Podocopida</taxon>
        <taxon>Darwinulocopina</taxon>
        <taxon>Darwinuloidea</taxon>
        <taxon>Darwinulidae</taxon>
        <taxon>Darwinula</taxon>
    </lineage>
</organism>
<dbReference type="Pfam" id="PF01221">
    <property type="entry name" value="Dynein_light"/>
    <property type="match status" value="1"/>
</dbReference>
<dbReference type="SUPFAM" id="SSF54648">
    <property type="entry name" value="DLC"/>
    <property type="match status" value="1"/>
</dbReference>
<dbReference type="OrthoDB" id="10033309at2759"/>
<evidence type="ECO:0000313" key="1">
    <source>
        <dbReference type="EMBL" id="CAD7249869.1"/>
    </source>
</evidence>
<name>A0A7R9A9C0_9CRUS</name>
<protein>
    <recommendedName>
        <fullName evidence="3">Dynein light chain</fullName>
    </recommendedName>
</protein>
<dbReference type="Gene3D" id="3.30.740.10">
    <property type="entry name" value="Protein Inhibitor Of Neuronal Nitric Oxide Synthase"/>
    <property type="match status" value="1"/>
</dbReference>